<keyword evidence="1" id="KW-0812">Transmembrane</keyword>
<reference evidence="2" key="2">
    <citation type="submission" date="2025-09" db="UniProtKB">
        <authorList>
            <consortium name="Ensembl"/>
        </authorList>
    </citation>
    <scope>IDENTIFICATION</scope>
</reference>
<dbReference type="AlphaFoldDB" id="A0A3Q2WHA6"/>
<protein>
    <submittedName>
        <fullName evidence="2">Uncharacterized protein</fullName>
    </submittedName>
</protein>
<dbReference type="Proteomes" id="UP000264840">
    <property type="component" value="Unplaced"/>
</dbReference>
<dbReference type="STRING" id="8153.ENSHBUP00000025533"/>
<keyword evidence="1" id="KW-0472">Membrane</keyword>
<sequence length="106" mass="11509">MNVFDHSETDALFQFSHISHSTLEHVKNVYSSLAICMCLAAVGSYVYIYLVALLVTVSAGSCTASNTPLSKSTTCWVLQKSLRLLSSLPLLRECDLGFTACTEVKG</sequence>
<keyword evidence="3" id="KW-1185">Reference proteome</keyword>
<evidence type="ECO:0000256" key="1">
    <source>
        <dbReference type="SAM" id="Phobius"/>
    </source>
</evidence>
<evidence type="ECO:0000313" key="3">
    <source>
        <dbReference type="Proteomes" id="UP000264840"/>
    </source>
</evidence>
<evidence type="ECO:0000313" key="2">
    <source>
        <dbReference type="Ensembl" id="ENSHBUP00000025533.1"/>
    </source>
</evidence>
<reference evidence="2" key="1">
    <citation type="submission" date="2025-08" db="UniProtKB">
        <authorList>
            <consortium name="Ensembl"/>
        </authorList>
    </citation>
    <scope>IDENTIFICATION</scope>
</reference>
<accession>A0A3Q2WHA6</accession>
<name>A0A3Q2WHA6_HAPBU</name>
<dbReference type="Ensembl" id="ENSHBUT00000005745.1">
    <property type="protein sequence ID" value="ENSHBUP00000025533.1"/>
    <property type="gene ID" value="ENSHBUG00000007565.1"/>
</dbReference>
<feature type="transmembrane region" description="Helical" evidence="1">
    <location>
        <begin position="29"/>
        <end position="55"/>
    </location>
</feature>
<proteinExistence type="predicted"/>
<keyword evidence="1" id="KW-1133">Transmembrane helix</keyword>
<dbReference type="GeneTree" id="ENSGT00940000167124"/>
<organism evidence="2 3">
    <name type="scientific">Haplochromis burtoni</name>
    <name type="common">Burton's mouthbrooder</name>
    <name type="synonym">Chromis burtoni</name>
    <dbReference type="NCBI Taxonomy" id="8153"/>
    <lineage>
        <taxon>Eukaryota</taxon>
        <taxon>Metazoa</taxon>
        <taxon>Chordata</taxon>
        <taxon>Craniata</taxon>
        <taxon>Vertebrata</taxon>
        <taxon>Euteleostomi</taxon>
        <taxon>Actinopterygii</taxon>
        <taxon>Neopterygii</taxon>
        <taxon>Teleostei</taxon>
        <taxon>Neoteleostei</taxon>
        <taxon>Acanthomorphata</taxon>
        <taxon>Ovalentaria</taxon>
        <taxon>Cichlomorphae</taxon>
        <taxon>Cichliformes</taxon>
        <taxon>Cichlidae</taxon>
        <taxon>African cichlids</taxon>
        <taxon>Pseudocrenilabrinae</taxon>
        <taxon>Haplochromini</taxon>
        <taxon>Haplochromis</taxon>
    </lineage>
</organism>